<feature type="transmembrane region" description="Helical" evidence="11">
    <location>
        <begin position="459"/>
        <end position="480"/>
    </location>
</feature>
<evidence type="ECO:0000313" key="14">
    <source>
        <dbReference type="Proteomes" id="UP001318860"/>
    </source>
</evidence>
<dbReference type="PROSITE" id="PS00217">
    <property type="entry name" value="SUGAR_TRANSPORT_2"/>
    <property type="match status" value="1"/>
</dbReference>
<dbReference type="PANTHER" id="PTHR23500:SF603">
    <property type="entry name" value="SUGAR CARRIER PROTEIN C-LIKE"/>
    <property type="match status" value="1"/>
</dbReference>
<evidence type="ECO:0000256" key="8">
    <source>
        <dbReference type="ARBA" id="ARBA00023136"/>
    </source>
</evidence>
<dbReference type="InterPro" id="IPR036259">
    <property type="entry name" value="MFS_trans_sf"/>
</dbReference>
<evidence type="ECO:0000256" key="2">
    <source>
        <dbReference type="ARBA" id="ARBA00010992"/>
    </source>
</evidence>
<keyword evidence="6" id="KW-0769">Symport</keyword>
<dbReference type="NCBIfam" id="TIGR00879">
    <property type="entry name" value="SP"/>
    <property type="match status" value="1"/>
</dbReference>
<dbReference type="Proteomes" id="UP001318860">
    <property type="component" value="Unassembled WGS sequence"/>
</dbReference>
<dbReference type="CDD" id="cd17361">
    <property type="entry name" value="MFS_STP"/>
    <property type="match status" value="1"/>
</dbReference>
<dbReference type="InterPro" id="IPR020846">
    <property type="entry name" value="MFS_dom"/>
</dbReference>
<evidence type="ECO:0000256" key="9">
    <source>
        <dbReference type="ARBA" id="ARBA00044504"/>
    </source>
</evidence>
<dbReference type="SUPFAM" id="SSF103473">
    <property type="entry name" value="MFS general substrate transporter"/>
    <property type="match status" value="1"/>
</dbReference>
<dbReference type="Pfam" id="PF00083">
    <property type="entry name" value="Sugar_tr"/>
    <property type="match status" value="1"/>
</dbReference>
<comment type="similarity">
    <text evidence="9">Belongs to the major facilitator superfamily. Phosphate:H(+) symporter (TC 2.A.1.9) family.</text>
</comment>
<feature type="transmembrane region" description="Helical" evidence="11">
    <location>
        <begin position="78"/>
        <end position="100"/>
    </location>
</feature>
<feature type="transmembrane region" description="Helical" evidence="11">
    <location>
        <begin position="112"/>
        <end position="132"/>
    </location>
</feature>
<proteinExistence type="inferred from homology"/>
<dbReference type="PRINTS" id="PR00171">
    <property type="entry name" value="SUGRTRNSPORT"/>
</dbReference>
<reference evidence="13 14" key="1">
    <citation type="journal article" date="2021" name="Comput. Struct. Biotechnol. J.">
        <title>De novo genome assembly of the potent medicinal plant Rehmannia glutinosa using nanopore technology.</title>
        <authorList>
            <person name="Ma L."/>
            <person name="Dong C."/>
            <person name="Song C."/>
            <person name="Wang X."/>
            <person name="Zheng X."/>
            <person name="Niu Y."/>
            <person name="Chen S."/>
            <person name="Feng W."/>
        </authorList>
    </citation>
    <scope>NUCLEOTIDE SEQUENCE [LARGE SCALE GENOMIC DNA]</scope>
    <source>
        <strain evidence="13">DH-2019</strain>
    </source>
</reference>
<protein>
    <recommendedName>
        <fullName evidence="12">Major facilitator superfamily (MFS) profile domain-containing protein</fullName>
    </recommendedName>
</protein>
<evidence type="ECO:0000256" key="11">
    <source>
        <dbReference type="SAM" id="Phobius"/>
    </source>
</evidence>
<feature type="transmembrane region" description="Helical" evidence="11">
    <location>
        <begin position="392"/>
        <end position="411"/>
    </location>
</feature>
<feature type="transmembrane region" description="Helical" evidence="11">
    <location>
        <begin position="431"/>
        <end position="452"/>
    </location>
</feature>
<dbReference type="InterPro" id="IPR044778">
    <property type="entry name" value="MFS_STP/MST-like_plant"/>
</dbReference>
<keyword evidence="3 10" id="KW-0813">Transport</keyword>
<evidence type="ECO:0000256" key="1">
    <source>
        <dbReference type="ARBA" id="ARBA00004141"/>
    </source>
</evidence>
<keyword evidence="7 11" id="KW-1133">Transmembrane helix</keyword>
<evidence type="ECO:0000256" key="4">
    <source>
        <dbReference type="ARBA" id="ARBA00022597"/>
    </source>
</evidence>
<dbReference type="InterPro" id="IPR005828">
    <property type="entry name" value="MFS_sugar_transport-like"/>
</dbReference>
<feature type="transmembrane region" description="Helical" evidence="11">
    <location>
        <begin position="138"/>
        <end position="155"/>
    </location>
</feature>
<name>A0ABR0X350_REHGL</name>
<dbReference type="PANTHER" id="PTHR23500">
    <property type="entry name" value="SOLUTE CARRIER FAMILY 2, FACILITATED GLUCOSE TRANSPORTER"/>
    <property type="match status" value="1"/>
</dbReference>
<keyword evidence="14" id="KW-1185">Reference proteome</keyword>
<evidence type="ECO:0000256" key="7">
    <source>
        <dbReference type="ARBA" id="ARBA00022989"/>
    </source>
</evidence>
<dbReference type="InterPro" id="IPR005829">
    <property type="entry name" value="Sugar_transporter_CS"/>
</dbReference>
<dbReference type="InterPro" id="IPR045262">
    <property type="entry name" value="STP/PLT_plant"/>
</dbReference>
<keyword evidence="5 11" id="KW-0812">Transmembrane</keyword>
<evidence type="ECO:0000256" key="6">
    <source>
        <dbReference type="ARBA" id="ARBA00022847"/>
    </source>
</evidence>
<sequence>MKEIETGIWFFGEDGIFDQNLEIQGYSSTLTNSIHPLKQNSCGVTSMAPFLEKFFPEVYKKEMEDTGTNQYCKFDSQILQLFTSSLYLAALGASVVAAPLTKKYGRRITMMMAGFIFLIGAGLTGGAVHLLMLIGGRILLGVGVGFANQSVPLYLSEMAPYNYRGMFNILFQLMITIGILCANVINYLTAEISGGWGWRVSLGLAGVPALIILVASFFLSDTPNSLVERGMEDEAKTLLKRIRGVDDVEAEFDDMIQARNEARLVKHPWRNLMRRRCYRPQLAMSILIPFFQQFTGINAIMFYAPVLFKTLGFGGSASLMSAIITGAVNMFATGVSIYGSDRWGRRSLFLEGGIQMLIFQLTQSFHQTGCDSSLNRLKFGITGNVTEIPTSFASVVVTCICIYVAGFAWSWGPLGWLYPSEIFPLEIRSAAQSVTVAVNMLATFVVGQFFLSMLCAMKYGLFIFFAFFVVVMTVFCYFFMPETKNIPIEEMTQVWRSHWFWKRFMNDPNDPVNLVIGMSRFDDKA</sequence>
<evidence type="ECO:0000256" key="3">
    <source>
        <dbReference type="ARBA" id="ARBA00022448"/>
    </source>
</evidence>
<feature type="transmembrane region" description="Helical" evidence="11">
    <location>
        <begin position="316"/>
        <end position="338"/>
    </location>
</feature>
<dbReference type="EMBL" id="JABTTQ020000006">
    <property type="protein sequence ID" value="KAK6152890.1"/>
    <property type="molecule type" value="Genomic_DNA"/>
</dbReference>
<evidence type="ECO:0000256" key="5">
    <source>
        <dbReference type="ARBA" id="ARBA00022692"/>
    </source>
</evidence>
<organism evidence="13 14">
    <name type="scientific">Rehmannia glutinosa</name>
    <name type="common">Chinese foxglove</name>
    <dbReference type="NCBI Taxonomy" id="99300"/>
    <lineage>
        <taxon>Eukaryota</taxon>
        <taxon>Viridiplantae</taxon>
        <taxon>Streptophyta</taxon>
        <taxon>Embryophyta</taxon>
        <taxon>Tracheophyta</taxon>
        <taxon>Spermatophyta</taxon>
        <taxon>Magnoliopsida</taxon>
        <taxon>eudicotyledons</taxon>
        <taxon>Gunneridae</taxon>
        <taxon>Pentapetalae</taxon>
        <taxon>asterids</taxon>
        <taxon>lamiids</taxon>
        <taxon>Lamiales</taxon>
        <taxon>Orobanchaceae</taxon>
        <taxon>Rehmannieae</taxon>
        <taxon>Rehmannia</taxon>
    </lineage>
</organism>
<dbReference type="InterPro" id="IPR003663">
    <property type="entry name" value="Sugar/inositol_transpt"/>
</dbReference>
<comment type="similarity">
    <text evidence="2 10">Belongs to the major facilitator superfamily. Sugar transporter (TC 2.A.1.1) family.</text>
</comment>
<dbReference type="Gene3D" id="1.20.1250.20">
    <property type="entry name" value="MFS general substrate transporter like domains"/>
    <property type="match status" value="1"/>
</dbReference>
<feature type="transmembrane region" description="Helical" evidence="11">
    <location>
        <begin position="167"/>
        <end position="190"/>
    </location>
</feature>
<evidence type="ECO:0000256" key="10">
    <source>
        <dbReference type="RuleBase" id="RU003346"/>
    </source>
</evidence>
<evidence type="ECO:0000259" key="12">
    <source>
        <dbReference type="PROSITE" id="PS50850"/>
    </source>
</evidence>
<feature type="transmembrane region" description="Helical" evidence="11">
    <location>
        <begin position="282"/>
        <end position="304"/>
    </location>
</feature>
<keyword evidence="4" id="KW-0762">Sugar transport</keyword>
<dbReference type="PROSITE" id="PS50850">
    <property type="entry name" value="MFS"/>
    <property type="match status" value="1"/>
</dbReference>
<gene>
    <name evidence="13" type="ORF">DH2020_012529</name>
</gene>
<feature type="transmembrane region" description="Helical" evidence="11">
    <location>
        <begin position="196"/>
        <end position="219"/>
    </location>
</feature>
<keyword evidence="8 11" id="KW-0472">Membrane</keyword>
<feature type="domain" description="Major facilitator superfamily (MFS) profile" evidence="12">
    <location>
        <begin position="1"/>
        <end position="484"/>
    </location>
</feature>
<comment type="caution">
    <text evidence="13">The sequence shown here is derived from an EMBL/GenBank/DDBJ whole genome shotgun (WGS) entry which is preliminary data.</text>
</comment>
<accession>A0ABR0X350</accession>
<dbReference type="PROSITE" id="PS00216">
    <property type="entry name" value="SUGAR_TRANSPORT_1"/>
    <property type="match status" value="1"/>
</dbReference>
<evidence type="ECO:0000313" key="13">
    <source>
        <dbReference type="EMBL" id="KAK6152890.1"/>
    </source>
</evidence>
<comment type="subcellular location">
    <subcellularLocation>
        <location evidence="1">Membrane</location>
        <topology evidence="1">Multi-pass membrane protein</topology>
    </subcellularLocation>
</comment>